<evidence type="ECO:0000256" key="1">
    <source>
        <dbReference type="ARBA" id="ARBA00022741"/>
    </source>
</evidence>
<dbReference type="EMBL" id="KV426375">
    <property type="protein sequence ID" value="KZV81672.1"/>
    <property type="molecule type" value="Genomic_DNA"/>
</dbReference>
<reference evidence="4 5" key="1">
    <citation type="journal article" date="2016" name="Mol. Biol. Evol.">
        <title>Comparative Genomics of Early-Diverging Mushroom-Forming Fungi Provides Insights into the Origins of Lignocellulose Decay Capabilities.</title>
        <authorList>
            <person name="Nagy L.G."/>
            <person name="Riley R."/>
            <person name="Tritt A."/>
            <person name="Adam C."/>
            <person name="Daum C."/>
            <person name="Floudas D."/>
            <person name="Sun H."/>
            <person name="Yadav J.S."/>
            <person name="Pangilinan J."/>
            <person name="Larsson K.H."/>
            <person name="Matsuura K."/>
            <person name="Barry K."/>
            <person name="Labutti K."/>
            <person name="Kuo R."/>
            <person name="Ohm R.A."/>
            <person name="Bhattacharya S.S."/>
            <person name="Shirouzu T."/>
            <person name="Yoshinaga Y."/>
            <person name="Martin F.M."/>
            <person name="Grigoriev I.V."/>
            <person name="Hibbett D.S."/>
        </authorList>
    </citation>
    <scope>NUCLEOTIDE SEQUENCE [LARGE SCALE GENOMIC DNA]</scope>
    <source>
        <strain evidence="4 5">HHB12029</strain>
    </source>
</reference>
<dbReference type="SUPFAM" id="SSF56112">
    <property type="entry name" value="Protein kinase-like (PK-like)"/>
    <property type="match status" value="1"/>
</dbReference>
<dbReference type="InterPro" id="IPR008271">
    <property type="entry name" value="Ser/Thr_kinase_AS"/>
</dbReference>
<dbReference type="Proteomes" id="UP000077266">
    <property type="component" value="Unassembled WGS sequence"/>
</dbReference>
<keyword evidence="4" id="KW-0808">Transferase</keyword>
<dbReference type="OrthoDB" id="3248549at2759"/>
<dbReference type="InterPro" id="IPR000719">
    <property type="entry name" value="Prot_kinase_dom"/>
</dbReference>
<dbReference type="PANTHER" id="PTHR48012">
    <property type="entry name" value="STERILE20-LIKE KINASE, ISOFORM B-RELATED"/>
    <property type="match status" value="1"/>
</dbReference>
<feature type="non-terminal residue" evidence="4">
    <location>
        <position position="75"/>
    </location>
</feature>
<organism evidence="4 5">
    <name type="scientific">Exidia glandulosa HHB12029</name>
    <dbReference type="NCBI Taxonomy" id="1314781"/>
    <lineage>
        <taxon>Eukaryota</taxon>
        <taxon>Fungi</taxon>
        <taxon>Dikarya</taxon>
        <taxon>Basidiomycota</taxon>
        <taxon>Agaricomycotina</taxon>
        <taxon>Agaricomycetes</taxon>
        <taxon>Auriculariales</taxon>
        <taxon>Exidiaceae</taxon>
        <taxon>Exidia</taxon>
    </lineage>
</organism>
<dbReference type="InterPro" id="IPR011009">
    <property type="entry name" value="Kinase-like_dom_sf"/>
</dbReference>
<gene>
    <name evidence="4" type="ORF">EXIGLDRAFT_575917</name>
</gene>
<evidence type="ECO:0000259" key="3">
    <source>
        <dbReference type="PROSITE" id="PS50011"/>
    </source>
</evidence>
<dbReference type="GO" id="GO:0005524">
    <property type="term" value="F:ATP binding"/>
    <property type="evidence" value="ECO:0007669"/>
    <property type="project" value="UniProtKB-KW"/>
</dbReference>
<dbReference type="GO" id="GO:0004674">
    <property type="term" value="F:protein serine/threonine kinase activity"/>
    <property type="evidence" value="ECO:0007669"/>
    <property type="project" value="TreeGrafter"/>
</dbReference>
<name>A0A165C214_EXIGL</name>
<feature type="non-terminal residue" evidence="4">
    <location>
        <position position="1"/>
    </location>
</feature>
<keyword evidence="2" id="KW-0067">ATP-binding</keyword>
<keyword evidence="4" id="KW-0418">Kinase</keyword>
<protein>
    <submittedName>
        <fullName evidence="4">Kinase-like protein</fullName>
    </submittedName>
</protein>
<feature type="domain" description="Protein kinase" evidence="3">
    <location>
        <begin position="1"/>
        <end position="75"/>
    </location>
</feature>
<keyword evidence="5" id="KW-1185">Reference proteome</keyword>
<dbReference type="InterPro" id="IPR050629">
    <property type="entry name" value="STE20/SPS1-PAK"/>
</dbReference>
<dbReference type="GO" id="GO:0005737">
    <property type="term" value="C:cytoplasm"/>
    <property type="evidence" value="ECO:0007669"/>
    <property type="project" value="TreeGrafter"/>
</dbReference>
<keyword evidence="1" id="KW-0547">Nucleotide-binding</keyword>
<dbReference type="InParanoid" id="A0A165C214"/>
<dbReference type="Gene3D" id="1.10.510.10">
    <property type="entry name" value="Transferase(Phosphotransferase) domain 1"/>
    <property type="match status" value="1"/>
</dbReference>
<evidence type="ECO:0000313" key="4">
    <source>
        <dbReference type="EMBL" id="KZV81672.1"/>
    </source>
</evidence>
<dbReference type="PROSITE" id="PS50011">
    <property type="entry name" value="PROTEIN_KINASE_DOM"/>
    <property type="match status" value="1"/>
</dbReference>
<evidence type="ECO:0000313" key="5">
    <source>
        <dbReference type="Proteomes" id="UP000077266"/>
    </source>
</evidence>
<evidence type="ECO:0000256" key="2">
    <source>
        <dbReference type="ARBA" id="ARBA00022840"/>
    </source>
</evidence>
<dbReference type="AlphaFoldDB" id="A0A165C214"/>
<dbReference type="PROSITE" id="PS00108">
    <property type="entry name" value="PROTEIN_KINASE_ST"/>
    <property type="match status" value="1"/>
</dbReference>
<accession>A0A165C214</accession>
<dbReference type="STRING" id="1314781.A0A165C214"/>
<sequence>QMVHGDLKGANILILDDGTACLGDFGVSAVLVELPSRTATSAGTWRWTAPEFFDDHGTHTKSGDMWAFGCVVIEV</sequence>
<dbReference type="Pfam" id="PF00069">
    <property type="entry name" value="Pkinase"/>
    <property type="match status" value="1"/>
</dbReference>
<proteinExistence type="predicted"/>